<dbReference type="AlphaFoldDB" id="A0A5J9TU15"/>
<accession>A0A5J9TU15</accession>
<evidence type="ECO:0000313" key="2">
    <source>
        <dbReference type="Proteomes" id="UP000324897"/>
    </source>
</evidence>
<gene>
    <name evidence="1" type="ORF">EJB05_38335</name>
</gene>
<dbReference type="OrthoDB" id="1725454at2759"/>
<reference evidence="1 2" key="1">
    <citation type="journal article" date="2019" name="Sci. Rep.">
        <title>A high-quality genome of Eragrostis curvula grass provides insights into Poaceae evolution and supports new strategies to enhance forage quality.</title>
        <authorList>
            <person name="Carballo J."/>
            <person name="Santos B.A.C.M."/>
            <person name="Zappacosta D."/>
            <person name="Garbus I."/>
            <person name="Selva J.P."/>
            <person name="Gallo C.A."/>
            <person name="Diaz A."/>
            <person name="Albertini E."/>
            <person name="Caccamo M."/>
            <person name="Echenique V."/>
        </authorList>
    </citation>
    <scope>NUCLEOTIDE SEQUENCE [LARGE SCALE GENOMIC DNA]</scope>
    <source>
        <strain evidence="2">cv. Victoria</strain>
        <tissue evidence="1">Leaf</tissue>
    </source>
</reference>
<dbReference type="EMBL" id="RWGY01000031">
    <property type="protein sequence ID" value="TVU14839.1"/>
    <property type="molecule type" value="Genomic_DNA"/>
</dbReference>
<dbReference type="Gramene" id="TVU14839">
    <property type="protein sequence ID" value="TVU14839"/>
    <property type="gene ID" value="EJB05_38335"/>
</dbReference>
<keyword evidence="2" id="KW-1185">Reference proteome</keyword>
<evidence type="ECO:0000313" key="1">
    <source>
        <dbReference type="EMBL" id="TVU14839.1"/>
    </source>
</evidence>
<name>A0A5J9TU15_9POAL</name>
<organism evidence="1 2">
    <name type="scientific">Eragrostis curvula</name>
    <name type="common">weeping love grass</name>
    <dbReference type="NCBI Taxonomy" id="38414"/>
    <lineage>
        <taxon>Eukaryota</taxon>
        <taxon>Viridiplantae</taxon>
        <taxon>Streptophyta</taxon>
        <taxon>Embryophyta</taxon>
        <taxon>Tracheophyta</taxon>
        <taxon>Spermatophyta</taxon>
        <taxon>Magnoliopsida</taxon>
        <taxon>Liliopsida</taxon>
        <taxon>Poales</taxon>
        <taxon>Poaceae</taxon>
        <taxon>PACMAD clade</taxon>
        <taxon>Chloridoideae</taxon>
        <taxon>Eragrostideae</taxon>
        <taxon>Eragrostidinae</taxon>
        <taxon>Eragrostis</taxon>
    </lineage>
</organism>
<comment type="caution">
    <text evidence="1">The sequence shown here is derived from an EMBL/GenBank/DDBJ whole genome shotgun (WGS) entry which is preliminary data.</text>
</comment>
<feature type="non-terminal residue" evidence="1">
    <location>
        <position position="1"/>
    </location>
</feature>
<proteinExistence type="predicted"/>
<sequence>MLEIYYCSRITKLPEQGLPSSLEELYIRGCSKELAEQCRMLATSKLKVKNDYRKQTRNFCAIMFGEKYQDTMY</sequence>
<protein>
    <submittedName>
        <fullName evidence="1">Uncharacterized protein</fullName>
    </submittedName>
</protein>
<dbReference type="Proteomes" id="UP000324897">
    <property type="component" value="Unassembled WGS sequence"/>
</dbReference>